<dbReference type="InterPro" id="IPR002885">
    <property type="entry name" value="PPR_rpt"/>
</dbReference>
<dbReference type="EMBL" id="MLFT02000021">
    <property type="protein sequence ID" value="PHT30689.1"/>
    <property type="molecule type" value="Genomic_DNA"/>
</dbReference>
<dbReference type="Pfam" id="PF03732">
    <property type="entry name" value="Retrotrans_gag"/>
    <property type="match status" value="2"/>
</dbReference>
<keyword evidence="6" id="KW-1185">Reference proteome</keyword>
<dbReference type="Gene3D" id="1.25.40.10">
    <property type="entry name" value="Tetratricopeptide repeat domain"/>
    <property type="match status" value="1"/>
</dbReference>
<protein>
    <recommendedName>
        <fullName evidence="4">Retrotransposon gag domain-containing protein</fullName>
    </recommendedName>
</protein>
<proteinExistence type="predicted"/>
<sequence length="1171" mass="133632">MNKALEILQEPSRINLLRGTDTEPIEWEEFATIFQDKFFPLELKEAKVLDFIKLRQGSMSVKEYSLKFTQLARYAPHVVADSRSRMSKFMSGVKESMKRLRIRRERENKRARIGSFNFTQPKSEGDNYSQFDAKSLVPALSSANDPVRHRIRDFPQSSLQGQYTCSSAQSGHPNQQGATSSATSGQHPHMLYELQSRQDQESSPDVVTDGSNRFVVYCDASRVVLDCVLMQRDHKSLQYVFSQKDFTLRQRRWLELLKDYDMSVLYQSGKDNVVTDALSRFSIGSVAHVKSDGQDERTNQTLKDMLKAFIVDFKAWIDDFLSDDDSCDDSWYYSGEPYFEACCPDIPESARNGPLQYDMDTVLLTVTWCLACVESNHTEDMCVVMIQENKLMKQILENQEKLWAELKELPLPPCLQWLNKEEYEEDISQFEEKTQESQPPDCHLDLETDIEKMNKNYEPYGISVYVLHYNSIIIQCSQQMARMLSVGAGDQDLESAARVSLAKSRERKAHDFDQVKCIKREDGKVRIKGKEVKGEFRRMRRNRATGLNEILIDFWKSNGGAGEVPWCMLFIDDVVLIDETQGGVNVAVNCSAIQYTTDQSKHFREAMVIDQRVKHNKRMLLSYTLRSSSLSSSSLNLAPIEDQVLAISTIPELLSTAIERRFPRKILSASKRAQLRDKISNFRQLPTKALYETWERFKTKLARCPNHHMTNVHLMEILYRALNSITKPVVDNAAGGSFMDLTFGQASNMLDRMTKQSRAWHTRDSEVASPTLSIGMTADQRRREEERDQDIAHIKTQMDLLTKHLLGKTEKVKAIASKGRDESNSEEEANYLNNHRGFRGNTQGNQGRNYYDKSGDKDQGSWKNKSEKSGLYVPPGRRDTTTSNSGSMEDMMAKLLKGVKATSAEVMEVINDLSAMKQLVDSHSTSIRQLEQQFSQLSAALNQRKAGTLPSDTVQNPRNDGSCMAITTPQRMIGHAWSSLPEVVRCWKLQQKASKWLTKLWTWMTTQKEKMPQHPLLTSRTPHPALCNLKKCHFEVNIMDASDTIMSRTIIGSTLIDMYNKCSDIGRAQKVFESWLPERHVPMWNSMLSGYINNGLIEDAKVFFEDMPEKTIISWTSMMTGYVQKDLPEEGLNLLAKMYSGEEGSRIEGNCLTFIVALEACSHLTDLDKGK</sequence>
<dbReference type="GO" id="GO:0009451">
    <property type="term" value="P:RNA modification"/>
    <property type="evidence" value="ECO:0007669"/>
    <property type="project" value="InterPro"/>
</dbReference>
<evidence type="ECO:0000313" key="6">
    <source>
        <dbReference type="Proteomes" id="UP000224567"/>
    </source>
</evidence>
<feature type="domain" description="Retrotransposon gag" evidence="4">
    <location>
        <begin position="19"/>
        <end position="95"/>
    </location>
</feature>
<comment type="caution">
    <text evidence="5">The sequence shown here is derived from an EMBL/GenBank/DDBJ whole genome shotgun (WGS) entry which is preliminary data.</text>
</comment>
<evidence type="ECO:0000256" key="2">
    <source>
        <dbReference type="PROSITE-ProRule" id="PRU00708"/>
    </source>
</evidence>
<name>A0A2G2VCM7_CAPBA</name>
<evidence type="ECO:0000259" key="4">
    <source>
        <dbReference type="Pfam" id="PF03732"/>
    </source>
</evidence>
<dbReference type="InterPro" id="IPR011990">
    <property type="entry name" value="TPR-like_helical_dom_sf"/>
</dbReference>
<dbReference type="InterPro" id="IPR046960">
    <property type="entry name" value="PPR_At4g14850-like_plant"/>
</dbReference>
<dbReference type="Pfam" id="PF01535">
    <property type="entry name" value="PPR"/>
    <property type="match status" value="2"/>
</dbReference>
<dbReference type="InterPro" id="IPR005162">
    <property type="entry name" value="Retrotrans_gag_dom"/>
</dbReference>
<accession>A0A2G2VCM7</accession>
<dbReference type="PANTHER" id="PTHR47926">
    <property type="entry name" value="PENTATRICOPEPTIDE REPEAT-CONTAINING PROTEIN"/>
    <property type="match status" value="1"/>
</dbReference>
<feature type="region of interest" description="Disordered" evidence="3">
    <location>
        <begin position="161"/>
        <end position="185"/>
    </location>
</feature>
<dbReference type="OrthoDB" id="1739568at2759"/>
<dbReference type="PANTHER" id="PTHR47926:SF347">
    <property type="entry name" value="PENTATRICOPEPTIDE REPEAT-CONTAINING PROTEIN"/>
    <property type="match status" value="1"/>
</dbReference>
<keyword evidence="1" id="KW-0677">Repeat</keyword>
<dbReference type="AlphaFoldDB" id="A0A2G2VCM7"/>
<dbReference type="SUPFAM" id="SSF56672">
    <property type="entry name" value="DNA/RNA polymerases"/>
    <property type="match status" value="1"/>
</dbReference>
<feature type="repeat" description="PPR" evidence="2">
    <location>
        <begin position="1080"/>
        <end position="1114"/>
    </location>
</feature>
<organism evidence="5 6">
    <name type="scientific">Capsicum baccatum</name>
    <name type="common">Peruvian pepper</name>
    <dbReference type="NCBI Taxonomy" id="33114"/>
    <lineage>
        <taxon>Eukaryota</taxon>
        <taxon>Viridiplantae</taxon>
        <taxon>Streptophyta</taxon>
        <taxon>Embryophyta</taxon>
        <taxon>Tracheophyta</taxon>
        <taxon>Spermatophyta</taxon>
        <taxon>Magnoliopsida</taxon>
        <taxon>eudicotyledons</taxon>
        <taxon>Gunneridae</taxon>
        <taxon>Pentapetalae</taxon>
        <taxon>asterids</taxon>
        <taxon>lamiids</taxon>
        <taxon>Solanales</taxon>
        <taxon>Solanaceae</taxon>
        <taxon>Solanoideae</taxon>
        <taxon>Capsiceae</taxon>
        <taxon>Capsicum</taxon>
    </lineage>
</organism>
<reference evidence="5 6" key="1">
    <citation type="journal article" date="2017" name="Genome Biol.">
        <title>New reference genome sequences of hot pepper reveal the massive evolution of plant disease-resistance genes by retroduplication.</title>
        <authorList>
            <person name="Kim S."/>
            <person name="Park J."/>
            <person name="Yeom S.I."/>
            <person name="Kim Y.M."/>
            <person name="Seo E."/>
            <person name="Kim K.T."/>
            <person name="Kim M.S."/>
            <person name="Lee J.M."/>
            <person name="Cheong K."/>
            <person name="Shin H.S."/>
            <person name="Kim S.B."/>
            <person name="Han K."/>
            <person name="Lee J."/>
            <person name="Park M."/>
            <person name="Lee H.A."/>
            <person name="Lee H.Y."/>
            <person name="Lee Y."/>
            <person name="Oh S."/>
            <person name="Lee J.H."/>
            <person name="Choi E."/>
            <person name="Choi E."/>
            <person name="Lee S.E."/>
            <person name="Jeon J."/>
            <person name="Kim H."/>
            <person name="Choi G."/>
            <person name="Song H."/>
            <person name="Lee J."/>
            <person name="Lee S.C."/>
            <person name="Kwon J.K."/>
            <person name="Lee H.Y."/>
            <person name="Koo N."/>
            <person name="Hong Y."/>
            <person name="Kim R.W."/>
            <person name="Kang W.H."/>
            <person name="Huh J.H."/>
            <person name="Kang B.C."/>
            <person name="Yang T.J."/>
            <person name="Lee Y.H."/>
            <person name="Bennetzen J.L."/>
            <person name="Choi D."/>
        </authorList>
    </citation>
    <scope>NUCLEOTIDE SEQUENCE [LARGE SCALE GENOMIC DNA]</scope>
    <source>
        <strain evidence="6">cv. PBC81</strain>
    </source>
</reference>
<feature type="region of interest" description="Disordered" evidence="3">
    <location>
        <begin position="814"/>
        <end position="887"/>
    </location>
</feature>
<evidence type="ECO:0000256" key="1">
    <source>
        <dbReference type="ARBA" id="ARBA00022737"/>
    </source>
</evidence>
<feature type="domain" description="Retrotransposon gag" evidence="4">
    <location>
        <begin position="658"/>
        <end position="723"/>
    </location>
</feature>
<reference evidence="6" key="2">
    <citation type="journal article" date="2017" name="J. Anim. Genet.">
        <title>Multiple reference genome sequences of hot pepper reveal the massive evolution of plant disease resistance genes by retroduplication.</title>
        <authorList>
            <person name="Kim S."/>
            <person name="Park J."/>
            <person name="Yeom S.-I."/>
            <person name="Kim Y.-M."/>
            <person name="Seo E."/>
            <person name="Kim K.-T."/>
            <person name="Kim M.-S."/>
            <person name="Lee J.M."/>
            <person name="Cheong K."/>
            <person name="Shin H.-S."/>
            <person name="Kim S.-B."/>
            <person name="Han K."/>
            <person name="Lee J."/>
            <person name="Park M."/>
            <person name="Lee H.-A."/>
            <person name="Lee H.-Y."/>
            <person name="Lee Y."/>
            <person name="Oh S."/>
            <person name="Lee J.H."/>
            <person name="Choi E."/>
            <person name="Choi E."/>
            <person name="Lee S.E."/>
            <person name="Jeon J."/>
            <person name="Kim H."/>
            <person name="Choi G."/>
            <person name="Song H."/>
            <person name="Lee J."/>
            <person name="Lee S.-C."/>
            <person name="Kwon J.-K."/>
            <person name="Lee H.-Y."/>
            <person name="Koo N."/>
            <person name="Hong Y."/>
            <person name="Kim R.W."/>
            <person name="Kang W.-H."/>
            <person name="Huh J.H."/>
            <person name="Kang B.-C."/>
            <person name="Yang T.-J."/>
            <person name="Lee Y.-H."/>
            <person name="Bennetzen J.L."/>
            <person name="Choi D."/>
        </authorList>
    </citation>
    <scope>NUCLEOTIDE SEQUENCE [LARGE SCALE GENOMIC DNA]</scope>
    <source>
        <strain evidence="6">cv. PBC81</strain>
    </source>
</reference>
<gene>
    <name evidence="5" type="ORF">CQW23_29721</name>
</gene>
<feature type="compositionally biased region" description="Basic and acidic residues" evidence="3">
    <location>
        <begin position="814"/>
        <end position="823"/>
    </location>
</feature>
<dbReference type="PROSITE" id="PS51375">
    <property type="entry name" value="PPR"/>
    <property type="match status" value="1"/>
</dbReference>
<evidence type="ECO:0000256" key="3">
    <source>
        <dbReference type="SAM" id="MobiDB-lite"/>
    </source>
</evidence>
<feature type="compositionally biased region" description="Basic and acidic residues" evidence="3">
    <location>
        <begin position="850"/>
        <end position="868"/>
    </location>
</feature>
<evidence type="ECO:0000313" key="5">
    <source>
        <dbReference type="EMBL" id="PHT30689.1"/>
    </source>
</evidence>
<dbReference type="Proteomes" id="UP000224567">
    <property type="component" value="Unassembled WGS sequence"/>
</dbReference>
<dbReference type="InterPro" id="IPR043502">
    <property type="entry name" value="DNA/RNA_pol_sf"/>
</dbReference>
<dbReference type="GO" id="GO:0003723">
    <property type="term" value="F:RNA binding"/>
    <property type="evidence" value="ECO:0007669"/>
    <property type="project" value="InterPro"/>
</dbReference>
<dbReference type="NCBIfam" id="TIGR00756">
    <property type="entry name" value="PPR"/>
    <property type="match status" value="1"/>
</dbReference>